<keyword evidence="12" id="KW-0325">Glycoprotein</keyword>
<accession>A0A811K6Q9</accession>
<keyword evidence="4" id="KW-0254">Endocytosis</keyword>
<dbReference type="CDD" id="cd00054">
    <property type="entry name" value="EGF_CA"/>
    <property type="match status" value="1"/>
</dbReference>
<evidence type="ECO:0000256" key="17">
    <source>
        <dbReference type="SAM" id="SignalP"/>
    </source>
</evidence>
<keyword evidence="5 16" id="KW-0812">Transmembrane</keyword>
<dbReference type="FunFam" id="4.10.400.10:FF:000034">
    <property type="entry name" value="Low-density lipoprotein receptor-related protein 2"/>
    <property type="match status" value="1"/>
</dbReference>
<feature type="region of interest" description="Disordered" evidence="15">
    <location>
        <begin position="931"/>
        <end position="959"/>
    </location>
</feature>
<feature type="disulfide bond" evidence="13">
    <location>
        <begin position="343"/>
        <end position="358"/>
    </location>
</feature>
<evidence type="ECO:0000256" key="11">
    <source>
        <dbReference type="ARBA" id="ARBA00023170"/>
    </source>
</evidence>
<evidence type="ECO:0008006" key="22">
    <source>
        <dbReference type="Google" id="ProtNLM"/>
    </source>
</evidence>
<feature type="disulfide bond" evidence="13">
    <location>
        <begin position="331"/>
        <end position="349"/>
    </location>
</feature>
<feature type="disulfide bond" evidence="13">
    <location>
        <begin position="324"/>
        <end position="336"/>
    </location>
</feature>
<dbReference type="GO" id="GO:0043235">
    <property type="term" value="C:receptor complex"/>
    <property type="evidence" value="ECO:0007669"/>
    <property type="project" value="TreeGrafter"/>
</dbReference>
<feature type="domain" description="EGF-like" evidence="19">
    <location>
        <begin position="414"/>
        <end position="448"/>
    </location>
</feature>
<dbReference type="InterPro" id="IPR023415">
    <property type="entry name" value="LDLR_class-A_CS"/>
</dbReference>
<dbReference type="InterPro" id="IPR018097">
    <property type="entry name" value="EGF_Ca-bd_CS"/>
</dbReference>
<feature type="disulfide bond" evidence="13">
    <location>
        <begin position="48"/>
        <end position="66"/>
    </location>
</feature>
<dbReference type="InterPro" id="IPR051221">
    <property type="entry name" value="LDLR-related"/>
</dbReference>
<evidence type="ECO:0000256" key="7">
    <source>
        <dbReference type="ARBA" id="ARBA00022737"/>
    </source>
</evidence>
<evidence type="ECO:0000256" key="9">
    <source>
        <dbReference type="ARBA" id="ARBA00023136"/>
    </source>
</evidence>
<evidence type="ECO:0000259" key="18">
    <source>
        <dbReference type="SMART" id="SM00179"/>
    </source>
</evidence>
<dbReference type="SUPFAM" id="SSF57424">
    <property type="entry name" value="LDL receptor-like module"/>
    <property type="match status" value="7"/>
</dbReference>
<feature type="transmembrane region" description="Helical" evidence="16">
    <location>
        <begin position="845"/>
        <end position="866"/>
    </location>
</feature>
<sequence>MASAKWAVLLSMAALVVQIQAGPRQDVQRKVSTMPTPSKECKENEFRCHSGRCIPKAWRCDGDTDCDDGDDEVSCAAEAGNAKAGECGAGEYKCQEEDAAHKTNTTFMGWRITRQGSLFSNKCIPSKWKCDGEYDCPNKDDEFECNEVTCQHDQFKCPGYQGHLESCIPRSWLCDGQSDCIDMSDEKNCTLHAKVCDEVSEFRCHDNKKCIFKSWQCDGDQDCDDGSDEKDCDPKASCNPQDHFMCKTVSFCVPHEWKCDGEADCADQSDELDCPDFKASKNVTCHSGEFRCANGIQCISNRWKCDGDFDCTDHSDELGCTHTCTDSQKACKNGVCLDNSKWCDGYDDCTDGSDEQGCPTSPAPTEPSFVCDAATEYTCNSTTPVRCIKYTDLCKNSASTNDCPRSVCNKQINSCDPRDSACNCRKTEKNGSVCYCRNGFELRGGQCVDINECDTIGTCDQLCTNTIGSFKCDCHPGYKLYGEKGASVPTKCRAVGDDPLLLLSNRAAIRRYDLITNKYHPLVEQLESAVAMDYWHQQSTVIWSDVAKEKIMMCKVDNKTFFGDSDVKDCLSRPDSVLVGDEIQTPDGLAVDWIHGLLFWTDTGLDRISVLDLTTRKRKVIIDKGLDEPRAIAVDPSAGLIFWTDWGSHARIERAGMNGEDRLEVLTGSTVRWPNGLALDILEQRIYWADAKVKMISSSDYYGKNVRTVLHSHTHLRHPFSLTVFEERLYWTDWDQEGVLTVNKFRGDDVTTILKGVAGPMTVRVYHQQAQPSHPNKCYSHNCDHMCLPRAHLKAHTFRDETPIKGLPYQCVCEAGYKVNKDSLNKCIVLQSAVDELVGPGSGSWSMMFMFVILVVAAVGIAGYMWKGKQSKRFSALQFDNPIYRRTVEDPDSVDIVGDNSLGAIPSNTHQISNPPGQLILNSATEPLNTENLNARPDFYHPDNYSYDQDNRQNANEQL</sequence>
<dbReference type="GO" id="GO:0042562">
    <property type="term" value="F:hormone binding"/>
    <property type="evidence" value="ECO:0007669"/>
    <property type="project" value="TreeGrafter"/>
</dbReference>
<comment type="caution">
    <text evidence="13">Lacks conserved residue(s) required for the propagation of feature annotation.</text>
</comment>
<organism evidence="20 21">
    <name type="scientific">Bursaphelenchus okinawaensis</name>
    <dbReference type="NCBI Taxonomy" id="465554"/>
    <lineage>
        <taxon>Eukaryota</taxon>
        <taxon>Metazoa</taxon>
        <taxon>Ecdysozoa</taxon>
        <taxon>Nematoda</taxon>
        <taxon>Chromadorea</taxon>
        <taxon>Rhabditida</taxon>
        <taxon>Tylenchina</taxon>
        <taxon>Tylenchomorpha</taxon>
        <taxon>Aphelenchoidea</taxon>
        <taxon>Aphelenchoididae</taxon>
        <taxon>Bursaphelenchus</taxon>
    </lineage>
</organism>
<evidence type="ECO:0000256" key="1">
    <source>
        <dbReference type="ARBA" id="ARBA00004251"/>
    </source>
</evidence>
<dbReference type="Gene3D" id="2.10.25.10">
    <property type="entry name" value="Laminin"/>
    <property type="match status" value="1"/>
</dbReference>
<feature type="domain" description="EGF-like" evidence="19">
    <location>
        <begin position="452"/>
        <end position="493"/>
    </location>
</feature>
<feature type="disulfide bond" evidence="13">
    <location>
        <begin position="130"/>
        <end position="145"/>
    </location>
</feature>
<dbReference type="InterPro" id="IPR002172">
    <property type="entry name" value="LDrepeatLR_classA_rpt"/>
</dbReference>
<keyword evidence="3" id="KW-0245">EGF-like domain</keyword>
<evidence type="ECO:0000313" key="20">
    <source>
        <dbReference type="EMBL" id="CAD5211098.1"/>
    </source>
</evidence>
<dbReference type="SMART" id="SM00181">
    <property type="entry name" value="EGF"/>
    <property type="match status" value="4"/>
</dbReference>
<dbReference type="InterPro" id="IPR000742">
    <property type="entry name" value="EGF"/>
</dbReference>
<dbReference type="InterPro" id="IPR011042">
    <property type="entry name" value="6-blade_b-propeller_TolB-like"/>
</dbReference>
<reference evidence="20" key="1">
    <citation type="submission" date="2020-09" db="EMBL/GenBank/DDBJ databases">
        <authorList>
            <person name="Kikuchi T."/>
        </authorList>
    </citation>
    <scope>NUCLEOTIDE SEQUENCE</scope>
    <source>
        <strain evidence="20">SH1</strain>
    </source>
</reference>
<evidence type="ECO:0000313" key="21">
    <source>
        <dbReference type="Proteomes" id="UP000614601"/>
    </source>
</evidence>
<evidence type="ECO:0000256" key="2">
    <source>
        <dbReference type="ARBA" id="ARBA00022475"/>
    </source>
</evidence>
<dbReference type="PANTHER" id="PTHR22722:SF14">
    <property type="entry name" value="MEGALIN, ISOFORM A"/>
    <property type="match status" value="1"/>
</dbReference>
<feature type="repeat" description="LDL-receptor class B" evidence="14">
    <location>
        <begin position="596"/>
        <end position="638"/>
    </location>
</feature>
<dbReference type="Pfam" id="PF00057">
    <property type="entry name" value="Ldl_recept_a"/>
    <property type="match status" value="7"/>
</dbReference>
<keyword evidence="8 16" id="KW-1133">Transmembrane helix</keyword>
<evidence type="ECO:0000256" key="3">
    <source>
        <dbReference type="ARBA" id="ARBA00022536"/>
    </source>
</evidence>
<dbReference type="InterPro" id="IPR009030">
    <property type="entry name" value="Growth_fac_rcpt_cys_sf"/>
</dbReference>
<dbReference type="SMART" id="SM00135">
    <property type="entry name" value="LY"/>
    <property type="match status" value="5"/>
</dbReference>
<evidence type="ECO:0000256" key="8">
    <source>
        <dbReference type="ARBA" id="ARBA00022989"/>
    </source>
</evidence>
<evidence type="ECO:0000256" key="14">
    <source>
        <dbReference type="PROSITE-ProRule" id="PRU00461"/>
    </source>
</evidence>
<feature type="compositionally biased region" description="Polar residues" evidence="15">
    <location>
        <begin position="946"/>
        <end position="959"/>
    </location>
</feature>
<protein>
    <recommendedName>
        <fullName evidence="22">Very low-density lipoprotein receptor</fullName>
    </recommendedName>
</protein>
<dbReference type="PROSITE" id="PS51120">
    <property type="entry name" value="LDLRB"/>
    <property type="match status" value="3"/>
</dbReference>
<evidence type="ECO:0000256" key="5">
    <source>
        <dbReference type="ARBA" id="ARBA00022692"/>
    </source>
</evidence>
<evidence type="ECO:0000259" key="19">
    <source>
        <dbReference type="SMART" id="SM00181"/>
    </source>
</evidence>
<feature type="disulfide bond" evidence="13">
    <location>
        <begin position="259"/>
        <end position="274"/>
    </location>
</feature>
<dbReference type="SUPFAM" id="SSF63825">
    <property type="entry name" value="YWTD domain"/>
    <property type="match status" value="1"/>
</dbReference>
<dbReference type="InterPro" id="IPR000152">
    <property type="entry name" value="EGF-type_Asp/Asn_hydroxyl_site"/>
</dbReference>
<dbReference type="PROSITE" id="PS00010">
    <property type="entry name" value="ASX_HYDROXYL"/>
    <property type="match status" value="1"/>
</dbReference>
<dbReference type="FunFam" id="4.10.400.10:FF:000045">
    <property type="entry name" value="Low-density lipoprotein receptor-related protein 2"/>
    <property type="match status" value="1"/>
</dbReference>
<dbReference type="InterPro" id="IPR001881">
    <property type="entry name" value="EGF-like_Ca-bd_dom"/>
</dbReference>
<dbReference type="GO" id="GO:0016324">
    <property type="term" value="C:apical plasma membrane"/>
    <property type="evidence" value="ECO:0007669"/>
    <property type="project" value="TreeGrafter"/>
</dbReference>
<comment type="caution">
    <text evidence="20">The sequence shown here is derived from an EMBL/GenBank/DDBJ whole genome shotgun (WGS) entry which is preliminary data.</text>
</comment>
<feature type="signal peptide" evidence="17">
    <location>
        <begin position="1"/>
        <end position="21"/>
    </location>
</feature>
<dbReference type="EMBL" id="CAJFCW020000002">
    <property type="protein sequence ID" value="CAG9092676.1"/>
    <property type="molecule type" value="Genomic_DNA"/>
</dbReference>
<feature type="repeat" description="LDL-receptor class B" evidence="14">
    <location>
        <begin position="684"/>
        <end position="728"/>
    </location>
</feature>
<keyword evidence="9 16" id="KW-0472">Membrane</keyword>
<dbReference type="Pfam" id="PF00058">
    <property type="entry name" value="Ldl_recept_b"/>
    <property type="match status" value="3"/>
</dbReference>
<proteinExistence type="predicted"/>
<evidence type="ECO:0000256" key="16">
    <source>
        <dbReference type="SAM" id="Phobius"/>
    </source>
</evidence>
<evidence type="ECO:0000256" key="6">
    <source>
        <dbReference type="ARBA" id="ARBA00022729"/>
    </source>
</evidence>
<keyword evidence="21" id="KW-1185">Reference proteome</keyword>
<feature type="chain" id="PRO_5036408263" description="Very low-density lipoprotein receptor" evidence="17">
    <location>
        <begin position="22"/>
        <end position="959"/>
    </location>
</feature>
<dbReference type="PROSITE" id="PS50068">
    <property type="entry name" value="LDLRA_2"/>
    <property type="match status" value="7"/>
</dbReference>
<keyword evidence="6 17" id="KW-0732">Signal</keyword>
<dbReference type="PROSITE" id="PS01209">
    <property type="entry name" value="LDLRA_1"/>
    <property type="match status" value="4"/>
</dbReference>
<keyword evidence="11" id="KW-0675">Receptor</keyword>
<feature type="disulfide bond" evidence="13">
    <location>
        <begin position="60"/>
        <end position="75"/>
    </location>
</feature>
<name>A0A811K6Q9_9BILA</name>
<feature type="disulfide bond" evidence="13">
    <location>
        <begin position="174"/>
        <end position="189"/>
    </location>
</feature>
<evidence type="ECO:0000256" key="13">
    <source>
        <dbReference type="PROSITE-ProRule" id="PRU00124"/>
    </source>
</evidence>
<dbReference type="GO" id="GO:0006898">
    <property type="term" value="P:receptor-mediated endocytosis"/>
    <property type="evidence" value="ECO:0007669"/>
    <property type="project" value="TreeGrafter"/>
</dbReference>
<feature type="disulfide bond" evidence="13">
    <location>
        <begin position="41"/>
        <end position="53"/>
    </location>
</feature>
<feature type="domain" description="EGF-like" evidence="19">
    <location>
        <begin position="195"/>
        <end position="233"/>
    </location>
</feature>
<dbReference type="OrthoDB" id="664115at2759"/>
<feature type="domain" description="EGF-like calcium-binding" evidence="18">
    <location>
        <begin position="449"/>
        <end position="493"/>
    </location>
</feature>
<evidence type="ECO:0000256" key="12">
    <source>
        <dbReference type="ARBA" id="ARBA00023180"/>
    </source>
</evidence>
<dbReference type="PRINTS" id="PR00261">
    <property type="entry name" value="LDLRECEPTOR"/>
</dbReference>
<dbReference type="InterPro" id="IPR000033">
    <property type="entry name" value="LDLR_classB_rpt"/>
</dbReference>
<dbReference type="FunFam" id="2.120.10.30:FF:000241">
    <property type="entry name" value="Low-density lipoprotein receptor-related protein 6"/>
    <property type="match status" value="1"/>
</dbReference>
<dbReference type="Gene3D" id="4.10.400.10">
    <property type="entry name" value="Low-density Lipoprotein Receptor"/>
    <property type="match status" value="7"/>
</dbReference>
<dbReference type="InterPro" id="IPR036055">
    <property type="entry name" value="LDL_receptor-like_sf"/>
</dbReference>
<dbReference type="InterPro" id="IPR049883">
    <property type="entry name" value="NOTCH1_EGF-like"/>
</dbReference>
<keyword evidence="10 13" id="KW-1015">Disulfide bond</keyword>
<dbReference type="Proteomes" id="UP000614601">
    <property type="component" value="Unassembled WGS sequence"/>
</dbReference>
<comment type="subcellular location">
    <subcellularLocation>
        <location evidence="1">Cell membrane</location>
        <topology evidence="1">Single-pass type I membrane protein</topology>
    </subcellularLocation>
</comment>
<evidence type="ECO:0000256" key="4">
    <source>
        <dbReference type="ARBA" id="ARBA00022583"/>
    </source>
</evidence>
<feature type="domain" description="EGF-like" evidence="19">
    <location>
        <begin position="777"/>
        <end position="828"/>
    </location>
</feature>
<dbReference type="FunFam" id="2.10.25.10:FF:000009">
    <property type="entry name" value="Low-density lipoprotein receptor isoform 1"/>
    <property type="match status" value="1"/>
</dbReference>
<dbReference type="Proteomes" id="UP000783686">
    <property type="component" value="Unassembled WGS sequence"/>
</dbReference>
<keyword evidence="2" id="KW-1003">Cell membrane</keyword>
<evidence type="ECO:0000256" key="15">
    <source>
        <dbReference type="SAM" id="MobiDB-lite"/>
    </source>
</evidence>
<gene>
    <name evidence="20" type="ORF">BOKJ2_LOCUS3524</name>
</gene>
<dbReference type="SMART" id="SM00179">
    <property type="entry name" value="EGF_CA"/>
    <property type="match status" value="1"/>
</dbReference>
<dbReference type="Gene3D" id="2.120.10.30">
    <property type="entry name" value="TolB, C-terminal domain"/>
    <property type="match status" value="1"/>
</dbReference>
<feature type="repeat" description="LDL-receptor class B" evidence="14">
    <location>
        <begin position="639"/>
        <end position="683"/>
    </location>
</feature>
<feature type="disulfide bond" evidence="13">
    <location>
        <begin position="305"/>
        <end position="320"/>
    </location>
</feature>
<dbReference type="GO" id="GO:0005509">
    <property type="term" value="F:calcium ion binding"/>
    <property type="evidence" value="ECO:0007669"/>
    <property type="project" value="InterPro"/>
</dbReference>
<evidence type="ECO:0000256" key="10">
    <source>
        <dbReference type="ARBA" id="ARBA00023157"/>
    </source>
</evidence>
<dbReference type="PROSITE" id="PS01187">
    <property type="entry name" value="EGF_CA"/>
    <property type="match status" value="1"/>
</dbReference>
<dbReference type="PANTHER" id="PTHR22722">
    <property type="entry name" value="LOW-DENSITY LIPOPROTEIN RECEPTOR-RELATED PROTEIN 2-RELATED"/>
    <property type="match status" value="1"/>
</dbReference>
<dbReference type="SMART" id="SM00192">
    <property type="entry name" value="LDLa"/>
    <property type="match status" value="7"/>
</dbReference>
<keyword evidence="7" id="KW-0677">Repeat</keyword>
<feature type="disulfide bond" evidence="13">
    <location>
        <begin position="217"/>
        <end position="232"/>
    </location>
</feature>
<dbReference type="AlphaFoldDB" id="A0A811K6Q9"/>
<dbReference type="Pfam" id="PF07645">
    <property type="entry name" value="EGF_CA"/>
    <property type="match status" value="1"/>
</dbReference>
<dbReference type="EMBL" id="CAJFDH010000002">
    <property type="protein sequence ID" value="CAD5211098.1"/>
    <property type="molecule type" value="Genomic_DNA"/>
</dbReference>
<dbReference type="CDD" id="cd00112">
    <property type="entry name" value="LDLa"/>
    <property type="match status" value="6"/>
</dbReference>
<dbReference type="SUPFAM" id="SSF57184">
    <property type="entry name" value="Growth factor receptor domain"/>
    <property type="match status" value="1"/>
</dbReference>